<evidence type="ECO:0000256" key="11">
    <source>
        <dbReference type="ARBA" id="ARBA00023049"/>
    </source>
</evidence>
<dbReference type="Gene3D" id="1.25.50.10">
    <property type="entry name" value="Peptidase M1, alanyl aminopeptidase, C-terminal domain"/>
    <property type="match status" value="1"/>
</dbReference>
<keyword evidence="9" id="KW-0378">Hydrolase</keyword>
<dbReference type="EC" id="3.4.11.2" evidence="4 12"/>
<dbReference type="RefSeq" id="WP_100366293.1">
    <property type="nucleotide sequence ID" value="NZ_PGTY01000001.1"/>
</dbReference>
<evidence type="ECO:0000256" key="12">
    <source>
        <dbReference type="NCBIfam" id="TIGR02414"/>
    </source>
</evidence>
<sequence length="866" mass="96353">MPDAAPDTIYLADYQPPAYLVDDVHLTFHLHPTKTHVISRIAFRKNPDVQDGRFELHGEELTLLWARIDGQDWKPFVTDGILTASAPTEAFIWEAEVEINPSANTALEGLYMSGGMYCTQCEAEGFRRITYYPDRPDVMAKFTVRIESGQPATLSNGQKISGDGPHPVLLSNGNATGAGEGWAEWHDPWPKPAYLFALVAGDLVAHSDTFTTRSGRDVDLNIWVRPGADEAKCAFGMQALKKSMTWDEQVYGREYDLDLFNIVAVDDFNAGAMENKGLNIFNASAVLASSETATDTDFERIEGIIAHEYFHNWTGNRITCRDWFQLCLKEGLTVFRDQQFTSDIRSQAVKRIDDAIVLRAYQFREDNGPLAHPVRPESFVEINNFYTATVYEKGAEVIGMLKLLVGDDAYTKALDLYFTRHDGDAATIENWLQVFTDTTGRDLSQFKKWYAQAGTPRLTVRDEYVDGIYHLHLQQATPATPEQNVKEPLLIPVAIGLLDENGAEVLPTTVLELTEAEQTFTFDGLASKPIPSILRNFSAPVIVTHDKTNTERAFLLAHDTDPFNRWDAGRMLAQDVLMLMVRYDATPDAAFLDGLAAVLRDDTLDPAFRALVLRLPSEEDTAQALFDDGDTPDPTMINRAHETLKLHIAQHLQDTLPRIYADMAVTGPYTPDAEPAGKRALGNAALALISKLDGGKQATLQFANADNMTQQLAALRALLQISKGQDALAAFEAQWQHDRLVMDKWFALQVSLAAPEAAADTAQRLTEHPAFDIKNPNRFRSVFGALKGNTAGFHQSSGTAYALLADWLIKLDKLNPQTTARMTASFETWQRYDTDRQGKMRAALTRIAQTPGLSRDTKEMVTRILG</sequence>
<dbReference type="PRINTS" id="PR00756">
    <property type="entry name" value="ALADIPTASE"/>
</dbReference>
<dbReference type="OrthoDB" id="100605at2"/>
<dbReference type="Pfam" id="PF11940">
    <property type="entry name" value="DUF3458"/>
    <property type="match status" value="1"/>
</dbReference>
<dbReference type="InterPro" id="IPR037144">
    <property type="entry name" value="Peptidase_M1_pepN_C_sf"/>
</dbReference>
<dbReference type="GO" id="GO:0008270">
    <property type="term" value="F:zinc ion binding"/>
    <property type="evidence" value="ECO:0007669"/>
    <property type="project" value="InterPro"/>
</dbReference>
<dbReference type="AlphaFoldDB" id="A0A2M8WKB4"/>
<keyword evidence="8" id="KW-0479">Metal-binding</keyword>
<evidence type="ECO:0000256" key="9">
    <source>
        <dbReference type="ARBA" id="ARBA00022801"/>
    </source>
</evidence>
<dbReference type="GO" id="GO:0016285">
    <property type="term" value="F:alanyl aminopeptidase activity"/>
    <property type="evidence" value="ECO:0007669"/>
    <property type="project" value="UniProtKB-EC"/>
</dbReference>
<comment type="similarity">
    <text evidence="3">Belongs to the peptidase M1 family.</text>
</comment>
<feature type="domain" description="Aminopeptidase N-like N-terminal" evidence="16">
    <location>
        <begin position="102"/>
        <end position="161"/>
    </location>
</feature>
<evidence type="ECO:0000313" key="18">
    <source>
        <dbReference type="Proteomes" id="UP000228531"/>
    </source>
</evidence>
<dbReference type="Proteomes" id="UP000228531">
    <property type="component" value="Unassembled WGS sequence"/>
</dbReference>
<dbReference type="PANTHER" id="PTHR46322">
    <property type="entry name" value="PUROMYCIN-SENSITIVE AMINOPEPTIDASE"/>
    <property type="match status" value="1"/>
</dbReference>
<dbReference type="Gene3D" id="1.10.390.10">
    <property type="entry name" value="Neutral Protease Domain 2"/>
    <property type="match status" value="1"/>
</dbReference>
<evidence type="ECO:0000259" key="13">
    <source>
        <dbReference type="Pfam" id="PF01433"/>
    </source>
</evidence>
<evidence type="ECO:0000256" key="7">
    <source>
        <dbReference type="ARBA" id="ARBA00022670"/>
    </source>
</evidence>
<dbReference type="FunFam" id="3.30.2010.30:FF:000002">
    <property type="entry name" value="Putative aminopeptidase N"/>
    <property type="match status" value="1"/>
</dbReference>
<protein>
    <recommendedName>
        <fullName evidence="5 12">Aminopeptidase N</fullName>
        <ecNumber evidence="4 12">3.4.11.2</ecNumber>
    </recommendedName>
</protein>
<dbReference type="InterPro" id="IPR012779">
    <property type="entry name" value="Peptidase_M1_pepN"/>
</dbReference>
<keyword evidence="18" id="KW-1185">Reference proteome</keyword>
<dbReference type="InterPro" id="IPR038438">
    <property type="entry name" value="PepN_Ig-like_sf"/>
</dbReference>
<dbReference type="InterPro" id="IPR035414">
    <property type="entry name" value="Peptidase_M1_pepN_Ig-like"/>
</dbReference>
<evidence type="ECO:0000256" key="8">
    <source>
        <dbReference type="ARBA" id="ARBA00022723"/>
    </source>
</evidence>
<feature type="domain" description="Peptidase M1 alanyl aminopeptidase C-terminal" evidence="15">
    <location>
        <begin position="550"/>
        <end position="865"/>
    </location>
</feature>
<evidence type="ECO:0000256" key="2">
    <source>
        <dbReference type="ARBA" id="ARBA00001947"/>
    </source>
</evidence>
<dbReference type="Pfam" id="PF17900">
    <property type="entry name" value="Peptidase_M1_N"/>
    <property type="match status" value="1"/>
</dbReference>
<dbReference type="InterPro" id="IPR024601">
    <property type="entry name" value="Peptidase_M1_pepN_C"/>
</dbReference>
<evidence type="ECO:0000259" key="16">
    <source>
        <dbReference type="Pfam" id="PF17900"/>
    </source>
</evidence>
<dbReference type="GO" id="GO:0008237">
    <property type="term" value="F:metallopeptidase activity"/>
    <property type="evidence" value="ECO:0007669"/>
    <property type="project" value="UniProtKB-UniRule"/>
</dbReference>
<keyword evidence="6 17" id="KW-0031">Aminopeptidase</keyword>
<dbReference type="FunFam" id="2.60.40.1840:FF:000001">
    <property type="entry name" value="Aminopeptidase N"/>
    <property type="match status" value="1"/>
</dbReference>
<dbReference type="Pfam" id="PF01433">
    <property type="entry name" value="Peptidase_M1"/>
    <property type="match status" value="1"/>
</dbReference>
<keyword evidence="7" id="KW-0645">Protease</keyword>
<dbReference type="Gene3D" id="2.60.40.1840">
    <property type="match status" value="1"/>
</dbReference>
<feature type="domain" description="Peptidase M1 membrane alanine aminopeptidase" evidence="13">
    <location>
        <begin position="236"/>
        <end position="449"/>
    </location>
</feature>
<evidence type="ECO:0000313" key="17">
    <source>
        <dbReference type="EMBL" id="PJI91359.1"/>
    </source>
</evidence>
<dbReference type="GO" id="GO:0006508">
    <property type="term" value="P:proteolysis"/>
    <property type="evidence" value="ECO:0007669"/>
    <property type="project" value="UniProtKB-UniRule"/>
</dbReference>
<dbReference type="InterPro" id="IPR027268">
    <property type="entry name" value="Peptidase_M4/M1_CTD_sf"/>
</dbReference>
<dbReference type="Gene3D" id="3.30.2010.30">
    <property type="match status" value="1"/>
</dbReference>
<evidence type="ECO:0000256" key="6">
    <source>
        <dbReference type="ARBA" id="ARBA00022438"/>
    </source>
</evidence>
<dbReference type="InterPro" id="IPR042097">
    <property type="entry name" value="Aminopeptidase_N-like_N_sf"/>
</dbReference>
<dbReference type="Gene3D" id="2.60.40.1730">
    <property type="entry name" value="tricorn interacting facor f3 domain"/>
    <property type="match status" value="1"/>
</dbReference>
<evidence type="ECO:0000259" key="14">
    <source>
        <dbReference type="Pfam" id="PF11940"/>
    </source>
</evidence>
<dbReference type="InterPro" id="IPR001930">
    <property type="entry name" value="Peptidase_M1"/>
</dbReference>
<organism evidence="17 18">
    <name type="scientific">Yoonia maricola</name>
    <dbReference type="NCBI Taxonomy" id="420999"/>
    <lineage>
        <taxon>Bacteria</taxon>
        <taxon>Pseudomonadati</taxon>
        <taxon>Pseudomonadota</taxon>
        <taxon>Alphaproteobacteria</taxon>
        <taxon>Rhodobacterales</taxon>
        <taxon>Paracoccaceae</taxon>
        <taxon>Yoonia</taxon>
    </lineage>
</organism>
<evidence type="ECO:0000256" key="4">
    <source>
        <dbReference type="ARBA" id="ARBA00012564"/>
    </source>
</evidence>
<dbReference type="SUPFAM" id="SSF55486">
    <property type="entry name" value="Metalloproteases ('zincins'), catalytic domain"/>
    <property type="match status" value="1"/>
</dbReference>
<dbReference type="SUPFAM" id="SSF63737">
    <property type="entry name" value="Leukotriene A4 hydrolase N-terminal domain"/>
    <property type="match status" value="1"/>
</dbReference>
<keyword evidence="11" id="KW-0482">Metalloprotease</keyword>
<evidence type="ECO:0000256" key="10">
    <source>
        <dbReference type="ARBA" id="ARBA00022833"/>
    </source>
</evidence>
<feature type="domain" description="Peptidase M1 alanyl aminopeptidase Ig-like fold" evidence="14">
    <location>
        <begin position="454"/>
        <end position="545"/>
    </location>
</feature>
<proteinExistence type="inferred from homology"/>
<evidence type="ECO:0000256" key="3">
    <source>
        <dbReference type="ARBA" id="ARBA00010136"/>
    </source>
</evidence>
<name>A0A2M8WKB4_9RHOB</name>
<dbReference type="InterPro" id="IPR045357">
    <property type="entry name" value="Aminopeptidase_N-like_N"/>
</dbReference>
<dbReference type="EMBL" id="PGTY01000001">
    <property type="protein sequence ID" value="PJI91359.1"/>
    <property type="molecule type" value="Genomic_DNA"/>
</dbReference>
<keyword evidence="10" id="KW-0862">Zinc</keyword>
<dbReference type="Pfam" id="PF17432">
    <property type="entry name" value="DUF3458_C"/>
    <property type="match status" value="1"/>
</dbReference>
<comment type="catalytic activity">
    <reaction evidence="1">
        <text>Release of an N-terminal amino acid, Xaa-|-Yaa- from a peptide, amide or arylamide. Xaa is preferably Ala, but may be most amino acids including Pro (slow action). When a terminal hydrophobic residue is followed by a prolyl residue, the two may be released as an intact Xaa-Pro dipeptide.</text>
        <dbReference type="EC" id="3.4.11.2"/>
    </reaction>
</comment>
<dbReference type="PANTHER" id="PTHR46322:SF1">
    <property type="entry name" value="PUROMYCIN-SENSITIVE AMINOPEPTIDASE"/>
    <property type="match status" value="1"/>
</dbReference>
<accession>A0A2M8WKB4</accession>
<evidence type="ECO:0000256" key="5">
    <source>
        <dbReference type="ARBA" id="ARBA00015611"/>
    </source>
</evidence>
<dbReference type="InterPro" id="IPR014782">
    <property type="entry name" value="Peptidase_M1_dom"/>
</dbReference>
<evidence type="ECO:0000259" key="15">
    <source>
        <dbReference type="Pfam" id="PF17432"/>
    </source>
</evidence>
<gene>
    <name evidence="17" type="ORF">BC777_0185</name>
</gene>
<evidence type="ECO:0000256" key="1">
    <source>
        <dbReference type="ARBA" id="ARBA00000098"/>
    </source>
</evidence>
<dbReference type="CDD" id="cd09600">
    <property type="entry name" value="M1_APN"/>
    <property type="match status" value="1"/>
</dbReference>
<dbReference type="NCBIfam" id="TIGR02414">
    <property type="entry name" value="pepN_proteo"/>
    <property type="match status" value="1"/>
</dbReference>
<reference evidence="17 18" key="1">
    <citation type="submission" date="2017-11" db="EMBL/GenBank/DDBJ databases">
        <title>Genomic Encyclopedia of Archaeal and Bacterial Type Strains, Phase II (KMG-II): From Individual Species to Whole Genera.</title>
        <authorList>
            <person name="Goeker M."/>
        </authorList>
    </citation>
    <scope>NUCLEOTIDE SEQUENCE [LARGE SCALE GENOMIC DNA]</scope>
    <source>
        <strain evidence="17 18">DSM 29128</strain>
    </source>
</reference>
<comment type="caution">
    <text evidence="17">The sequence shown here is derived from an EMBL/GenBank/DDBJ whole genome shotgun (WGS) entry which is preliminary data.</text>
</comment>
<comment type="cofactor">
    <cofactor evidence="2">
        <name>Zn(2+)</name>
        <dbReference type="ChEBI" id="CHEBI:29105"/>
    </cofactor>
</comment>